<name>A0A9P4P137_9PEZI</name>
<keyword evidence="4" id="KW-0472">Membrane</keyword>
<evidence type="ECO:0000256" key="4">
    <source>
        <dbReference type="ARBA" id="ARBA00023136"/>
    </source>
</evidence>
<feature type="domain" description="Ammonium transporter AmtB-like" evidence="5">
    <location>
        <begin position="3"/>
        <end position="65"/>
    </location>
</feature>
<keyword evidence="7" id="KW-1185">Reference proteome</keyword>
<gene>
    <name evidence="6" type="ORF">EJ08DRAFT_656367</name>
</gene>
<dbReference type="SUPFAM" id="SSF111352">
    <property type="entry name" value="Ammonium transporter"/>
    <property type="match status" value="1"/>
</dbReference>
<dbReference type="OrthoDB" id="3019890at2759"/>
<dbReference type="Gene3D" id="1.10.3430.10">
    <property type="entry name" value="Ammonium transporter AmtB like domains"/>
    <property type="match status" value="1"/>
</dbReference>
<evidence type="ECO:0000313" key="6">
    <source>
        <dbReference type="EMBL" id="KAF2435342.1"/>
    </source>
</evidence>
<protein>
    <recommendedName>
        <fullName evidence="5">Ammonium transporter AmtB-like domain-containing protein</fullName>
    </recommendedName>
</protein>
<dbReference type="InterPro" id="IPR029020">
    <property type="entry name" value="Ammonium/urea_transptr"/>
</dbReference>
<dbReference type="Proteomes" id="UP000800235">
    <property type="component" value="Unassembled WGS sequence"/>
</dbReference>
<keyword evidence="2" id="KW-0812">Transmembrane</keyword>
<proteinExistence type="predicted"/>
<organism evidence="6 7">
    <name type="scientific">Tothia fuscella</name>
    <dbReference type="NCBI Taxonomy" id="1048955"/>
    <lineage>
        <taxon>Eukaryota</taxon>
        <taxon>Fungi</taxon>
        <taxon>Dikarya</taxon>
        <taxon>Ascomycota</taxon>
        <taxon>Pezizomycotina</taxon>
        <taxon>Dothideomycetes</taxon>
        <taxon>Pleosporomycetidae</taxon>
        <taxon>Venturiales</taxon>
        <taxon>Cylindrosympodiaceae</taxon>
        <taxon>Tothia</taxon>
    </lineage>
</organism>
<sequence length="147" mass="16427">MGTAVVSFQWFFWGYFLAFSHKAGKFIGALDNFGLMNVLAQPSVASPLIPDLLFCIYQGMFADITGRASRNFVLSFNRISTAFLNVQVQVQEEFSIVIYRSDAFSNGDDQAIEYPAAATVLGYRMIYKLGVSLTWITVMVLPLTRLV</sequence>
<dbReference type="AlphaFoldDB" id="A0A9P4P137"/>
<dbReference type="Pfam" id="PF00909">
    <property type="entry name" value="Ammonium_transp"/>
    <property type="match status" value="1"/>
</dbReference>
<evidence type="ECO:0000256" key="1">
    <source>
        <dbReference type="ARBA" id="ARBA00004141"/>
    </source>
</evidence>
<dbReference type="GO" id="GO:0016020">
    <property type="term" value="C:membrane"/>
    <property type="evidence" value="ECO:0007669"/>
    <property type="project" value="UniProtKB-SubCell"/>
</dbReference>
<evidence type="ECO:0000313" key="7">
    <source>
        <dbReference type="Proteomes" id="UP000800235"/>
    </source>
</evidence>
<reference evidence="6" key="1">
    <citation type="journal article" date="2020" name="Stud. Mycol.">
        <title>101 Dothideomycetes genomes: a test case for predicting lifestyles and emergence of pathogens.</title>
        <authorList>
            <person name="Haridas S."/>
            <person name="Albert R."/>
            <person name="Binder M."/>
            <person name="Bloem J."/>
            <person name="Labutti K."/>
            <person name="Salamov A."/>
            <person name="Andreopoulos B."/>
            <person name="Baker S."/>
            <person name="Barry K."/>
            <person name="Bills G."/>
            <person name="Bluhm B."/>
            <person name="Cannon C."/>
            <person name="Castanera R."/>
            <person name="Culley D."/>
            <person name="Daum C."/>
            <person name="Ezra D."/>
            <person name="Gonzalez J."/>
            <person name="Henrissat B."/>
            <person name="Kuo A."/>
            <person name="Liang C."/>
            <person name="Lipzen A."/>
            <person name="Lutzoni F."/>
            <person name="Magnuson J."/>
            <person name="Mondo S."/>
            <person name="Nolan M."/>
            <person name="Ohm R."/>
            <person name="Pangilinan J."/>
            <person name="Park H.-J."/>
            <person name="Ramirez L."/>
            <person name="Alfaro M."/>
            <person name="Sun H."/>
            <person name="Tritt A."/>
            <person name="Yoshinaga Y."/>
            <person name="Zwiers L.-H."/>
            <person name="Turgeon B."/>
            <person name="Goodwin S."/>
            <person name="Spatafora J."/>
            <person name="Crous P."/>
            <person name="Grigoriev I."/>
        </authorList>
    </citation>
    <scope>NUCLEOTIDE SEQUENCE</scope>
    <source>
        <strain evidence="6">CBS 130266</strain>
    </source>
</reference>
<keyword evidence="3" id="KW-1133">Transmembrane helix</keyword>
<dbReference type="InterPro" id="IPR024041">
    <property type="entry name" value="NH4_transpt_AmtB-like_dom"/>
</dbReference>
<evidence type="ECO:0000256" key="2">
    <source>
        <dbReference type="ARBA" id="ARBA00022692"/>
    </source>
</evidence>
<dbReference type="GO" id="GO:0008519">
    <property type="term" value="F:ammonium channel activity"/>
    <property type="evidence" value="ECO:0007669"/>
    <property type="project" value="InterPro"/>
</dbReference>
<accession>A0A9P4P137</accession>
<comment type="caution">
    <text evidence="6">The sequence shown here is derived from an EMBL/GenBank/DDBJ whole genome shotgun (WGS) entry which is preliminary data.</text>
</comment>
<evidence type="ECO:0000259" key="5">
    <source>
        <dbReference type="Pfam" id="PF00909"/>
    </source>
</evidence>
<dbReference type="EMBL" id="MU007013">
    <property type="protein sequence ID" value="KAF2435342.1"/>
    <property type="molecule type" value="Genomic_DNA"/>
</dbReference>
<evidence type="ECO:0000256" key="3">
    <source>
        <dbReference type="ARBA" id="ARBA00022989"/>
    </source>
</evidence>
<comment type="subcellular location">
    <subcellularLocation>
        <location evidence="1">Membrane</location>
        <topology evidence="1">Multi-pass membrane protein</topology>
    </subcellularLocation>
</comment>